<sequence length="171" mass="19243">MNTPQIRPTASIWAQASTIWKALHGRKGSVLVEAKSFDSDFNTAEGTALAAGLFKSNKYNPQYDPEVCRGADDETCLKRASTPSYVSMIAPEYDHYDVERIIRLKLFQYVDLFLNNLSDRLPPDQLAVIQANPGIMLPAIAFRDRLDTIAHYHVVCRLFSLCPPKYKCCLS</sequence>
<dbReference type="AlphaFoldDB" id="A0A0P1ALR7"/>
<reference evidence="2" key="1">
    <citation type="submission" date="2014-09" db="EMBL/GenBank/DDBJ databases">
        <authorList>
            <person name="Sharma Rahul"/>
            <person name="Thines Marco"/>
        </authorList>
    </citation>
    <scope>NUCLEOTIDE SEQUENCE [LARGE SCALE GENOMIC DNA]</scope>
</reference>
<dbReference type="RefSeq" id="XP_024578486.1">
    <property type="nucleotide sequence ID" value="XM_024727962.1"/>
</dbReference>
<dbReference type="Proteomes" id="UP000054928">
    <property type="component" value="Unassembled WGS sequence"/>
</dbReference>
<proteinExistence type="predicted"/>
<protein>
    <submittedName>
        <fullName evidence="1">Uncharacterized protein</fullName>
    </submittedName>
</protein>
<evidence type="ECO:0000313" key="1">
    <source>
        <dbReference type="EMBL" id="CEG42117.1"/>
    </source>
</evidence>
<keyword evidence="2" id="KW-1185">Reference proteome</keyword>
<dbReference type="EMBL" id="CCYD01000610">
    <property type="protein sequence ID" value="CEG42117.1"/>
    <property type="molecule type" value="Genomic_DNA"/>
</dbReference>
<accession>A0A0P1ALR7</accession>
<evidence type="ECO:0000313" key="2">
    <source>
        <dbReference type="Proteomes" id="UP000054928"/>
    </source>
</evidence>
<organism evidence="1 2">
    <name type="scientific">Plasmopara halstedii</name>
    <name type="common">Downy mildew of sunflower</name>
    <dbReference type="NCBI Taxonomy" id="4781"/>
    <lineage>
        <taxon>Eukaryota</taxon>
        <taxon>Sar</taxon>
        <taxon>Stramenopiles</taxon>
        <taxon>Oomycota</taxon>
        <taxon>Peronosporomycetes</taxon>
        <taxon>Peronosporales</taxon>
        <taxon>Peronosporaceae</taxon>
        <taxon>Plasmopara</taxon>
    </lineage>
</organism>
<dbReference type="GeneID" id="36407475"/>
<name>A0A0P1ALR7_PLAHL</name>
<dbReference type="OrthoDB" id="163498at2759"/>